<protein>
    <submittedName>
        <fullName evidence="2">Uncharacterized protein</fullName>
    </submittedName>
</protein>
<evidence type="ECO:0000313" key="3">
    <source>
        <dbReference type="Proteomes" id="UP000299102"/>
    </source>
</evidence>
<evidence type="ECO:0000256" key="1">
    <source>
        <dbReference type="SAM" id="MobiDB-lite"/>
    </source>
</evidence>
<keyword evidence="3" id="KW-1185">Reference proteome</keyword>
<reference evidence="2 3" key="1">
    <citation type="journal article" date="2019" name="Commun. Biol.">
        <title>The bagworm genome reveals a unique fibroin gene that provides high tensile strength.</title>
        <authorList>
            <person name="Kono N."/>
            <person name="Nakamura H."/>
            <person name="Ohtoshi R."/>
            <person name="Tomita M."/>
            <person name="Numata K."/>
            <person name="Arakawa K."/>
        </authorList>
    </citation>
    <scope>NUCLEOTIDE SEQUENCE [LARGE SCALE GENOMIC DNA]</scope>
</reference>
<organism evidence="2 3">
    <name type="scientific">Eumeta variegata</name>
    <name type="common">Bagworm moth</name>
    <name type="synonym">Eumeta japonica</name>
    <dbReference type="NCBI Taxonomy" id="151549"/>
    <lineage>
        <taxon>Eukaryota</taxon>
        <taxon>Metazoa</taxon>
        <taxon>Ecdysozoa</taxon>
        <taxon>Arthropoda</taxon>
        <taxon>Hexapoda</taxon>
        <taxon>Insecta</taxon>
        <taxon>Pterygota</taxon>
        <taxon>Neoptera</taxon>
        <taxon>Endopterygota</taxon>
        <taxon>Lepidoptera</taxon>
        <taxon>Glossata</taxon>
        <taxon>Ditrysia</taxon>
        <taxon>Tineoidea</taxon>
        <taxon>Psychidae</taxon>
        <taxon>Oiketicinae</taxon>
        <taxon>Eumeta</taxon>
    </lineage>
</organism>
<name>A0A4C1T6E1_EUMVA</name>
<feature type="region of interest" description="Disordered" evidence="1">
    <location>
        <begin position="23"/>
        <end position="53"/>
    </location>
</feature>
<dbReference type="AlphaFoldDB" id="A0A4C1T6E1"/>
<feature type="compositionally biased region" description="Basic and acidic residues" evidence="1">
    <location>
        <begin position="24"/>
        <end position="47"/>
    </location>
</feature>
<accession>A0A4C1T6E1</accession>
<comment type="caution">
    <text evidence="2">The sequence shown here is derived from an EMBL/GenBank/DDBJ whole genome shotgun (WGS) entry which is preliminary data.</text>
</comment>
<gene>
    <name evidence="2" type="ORF">EVAR_99170_1</name>
</gene>
<sequence length="93" mass="10465">MQNVLRVGSRFAVAKDLASWRSVRPGEARRPSIFEGQTRRRPSDSRRAPPPIDTRNLRAVTSAFADLSEWDINSQAEWATELPLTDRMHSGGC</sequence>
<evidence type="ECO:0000313" key="2">
    <source>
        <dbReference type="EMBL" id="GBP09694.1"/>
    </source>
</evidence>
<dbReference type="Proteomes" id="UP000299102">
    <property type="component" value="Unassembled WGS sequence"/>
</dbReference>
<proteinExistence type="predicted"/>
<dbReference type="EMBL" id="BGZK01004565">
    <property type="protein sequence ID" value="GBP09694.1"/>
    <property type="molecule type" value="Genomic_DNA"/>
</dbReference>